<evidence type="ECO:0000256" key="3">
    <source>
        <dbReference type="ARBA" id="ARBA00022448"/>
    </source>
</evidence>
<reference evidence="10" key="1">
    <citation type="submission" date="2017-04" db="EMBL/GenBank/DDBJ databases">
        <authorList>
            <person name="Varghese N."/>
            <person name="Submissions S."/>
        </authorList>
    </citation>
    <scope>NUCLEOTIDE SEQUENCE [LARGE SCALE GENOMIC DNA]</scope>
    <source>
        <strain evidence="10">K3S</strain>
    </source>
</reference>
<accession>A0A1X7EWE4</accession>
<dbReference type="AlphaFoldDB" id="A0A1X7EWE4"/>
<feature type="transmembrane region" description="Helical" evidence="8">
    <location>
        <begin position="264"/>
        <end position="283"/>
    </location>
</feature>
<keyword evidence="6 8" id="KW-1133">Transmembrane helix</keyword>
<dbReference type="OrthoDB" id="1010875at2"/>
<organism evidence="9 10">
    <name type="scientific">Desulfovibrio gilichinskyi</name>
    <dbReference type="NCBI Taxonomy" id="1519643"/>
    <lineage>
        <taxon>Bacteria</taxon>
        <taxon>Pseudomonadati</taxon>
        <taxon>Thermodesulfobacteriota</taxon>
        <taxon>Desulfovibrionia</taxon>
        <taxon>Desulfovibrionales</taxon>
        <taxon>Desulfovibrionaceae</taxon>
        <taxon>Desulfovibrio</taxon>
    </lineage>
</organism>
<comment type="subcellular location">
    <subcellularLocation>
        <location evidence="1">Cell membrane</location>
        <topology evidence="1">Multi-pass membrane protein</topology>
    </subcellularLocation>
</comment>
<evidence type="ECO:0000313" key="10">
    <source>
        <dbReference type="Proteomes" id="UP000192906"/>
    </source>
</evidence>
<keyword evidence="10" id="KW-1185">Reference proteome</keyword>
<dbReference type="Pfam" id="PF01594">
    <property type="entry name" value="AI-2E_transport"/>
    <property type="match status" value="1"/>
</dbReference>
<evidence type="ECO:0000256" key="2">
    <source>
        <dbReference type="ARBA" id="ARBA00009773"/>
    </source>
</evidence>
<keyword evidence="5 8" id="KW-0812">Transmembrane</keyword>
<proteinExistence type="inferred from homology"/>
<feature type="transmembrane region" description="Helical" evidence="8">
    <location>
        <begin position="228"/>
        <end position="258"/>
    </location>
</feature>
<evidence type="ECO:0000256" key="6">
    <source>
        <dbReference type="ARBA" id="ARBA00022989"/>
    </source>
</evidence>
<feature type="transmembrane region" description="Helical" evidence="8">
    <location>
        <begin position="288"/>
        <end position="306"/>
    </location>
</feature>
<protein>
    <submittedName>
        <fullName evidence="9">Predicted PurR-regulated permease PerM</fullName>
    </submittedName>
</protein>
<keyword evidence="4" id="KW-1003">Cell membrane</keyword>
<evidence type="ECO:0000256" key="5">
    <source>
        <dbReference type="ARBA" id="ARBA00022692"/>
    </source>
</evidence>
<gene>
    <name evidence="9" type="ORF">SAMN06295933_3426</name>
</gene>
<evidence type="ECO:0000256" key="4">
    <source>
        <dbReference type="ARBA" id="ARBA00022475"/>
    </source>
</evidence>
<dbReference type="PANTHER" id="PTHR21716">
    <property type="entry name" value="TRANSMEMBRANE PROTEIN"/>
    <property type="match status" value="1"/>
</dbReference>
<dbReference type="EMBL" id="FWZU01000007">
    <property type="protein sequence ID" value="SMF41629.1"/>
    <property type="molecule type" value="Genomic_DNA"/>
</dbReference>
<feature type="transmembrane region" description="Helical" evidence="8">
    <location>
        <begin position="66"/>
        <end position="87"/>
    </location>
</feature>
<feature type="transmembrane region" description="Helical" evidence="8">
    <location>
        <begin position="167"/>
        <end position="188"/>
    </location>
</feature>
<dbReference type="RefSeq" id="WP_085104468.1">
    <property type="nucleotide sequence ID" value="NZ_FWZU01000007.1"/>
</dbReference>
<evidence type="ECO:0000256" key="7">
    <source>
        <dbReference type="ARBA" id="ARBA00023136"/>
    </source>
</evidence>
<dbReference type="GO" id="GO:0005886">
    <property type="term" value="C:plasma membrane"/>
    <property type="evidence" value="ECO:0007669"/>
    <property type="project" value="UniProtKB-SubCell"/>
</dbReference>
<dbReference type="InterPro" id="IPR002549">
    <property type="entry name" value="AI-2E-like"/>
</dbReference>
<dbReference type="Proteomes" id="UP000192906">
    <property type="component" value="Unassembled WGS sequence"/>
</dbReference>
<keyword evidence="7 8" id="KW-0472">Membrane</keyword>
<dbReference type="STRING" id="1519643.SAMN06295933_3426"/>
<feature type="transmembrane region" description="Helical" evidence="8">
    <location>
        <begin position="12"/>
        <end position="30"/>
    </location>
</feature>
<evidence type="ECO:0000256" key="1">
    <source>
        <dbReference type="ARBA" id="ARBA00004651"/>
    </source>
</evidence>
<dbReference type="GO" id="GO:0055085">
    <property type="term" value="P:transmembrane transport"/>
    <property type="evidence" value="ECO:0007669"/>
    <property type="project" value="TreeGrafter"/>
</dbReference>
<feature type="transmembrane region" description="Helical" evidence="8">
    <location>
        <begin position="36"/>
        <end position="54"/>
    </location>
</feature>
<evidence type="ECO:0000256" key="8">
    <source>
        <dbReference type="SAM" id="Phobius"/>
    </source>
</evidence>
<sequence length="372" mass="40287">MSQSDTPYTFDRVVRLVLAGTSLWLTVLLLSSLSEVLLPFAVALTLAYLLNPLVELTGKIIKNRMAAVLVTLTVIIVPAGKLLWVALRMVGSELSHIGQLLAILVNDSAAAKRAAEYLPADLWKFVTDLAKNDDVRSFLSEAGVTDMLQTLAHKAVPGIVNLVSGSAQVLVAFAGIFVIILYLVFLLADYDKLRSWRSQLPEKYRDRVSSFIDEFTHISNRYFRTQAFIALIIGCLFSTGFLIIGLPLAILLGLLIGVLNMVPYLQIAGLIPAFLFAGVSALATGTSLWAGFAGVAAVFVVVQIIQDAVLVPKLQGESLGLSPWMILLSLSVWGKLLGFLGLVMALPLSCMALALYRQYVAGRDVIKKGLQP</sequence>
<name>A0A1X7EWE4_9BACT</name>
<evidence type="ECO:0000313" key="9">
    <source>
        <dbReference type="EMBL" id="SMF41629.1"/>
    </source>
</evidence>
<feature type="transmembrane region" description="Helical" evidence="8">
    <location>
        <begin position="326"/>
        <end position="356"/>
    </location>
</feature>
<keyword evidence="3" id="KW-0813">Transport</keyword>
<comment type="similarity">
    <text evidence="2">Belongs to the autoinducer-2 exporter (AI-2E) (TC 2.A.86) family.</text>
</comment>
<dbReference type="PANTHER" id="PTHR21716:SF53">
    <property type="entry name" value="PERMEASE PERM-RELATED"/>
    <property type="match status" value="1"/>
</dbReference>